<gene>
    <name evidence="1" type="ORF">NIES21_27230</name>
</gene>
<dbReference type="OrthoDB" id="1933804at2"/>
<proteinExistence type="predicted"/>
<dbReference type="AlphaFoldDB" id="A0A1Z4GHC8"/>
<name>A0A1Z4GHC8_9CYAN</name>
<sequence>MPITIDDNDFPASYDTTLNLLQIVRSQAHLIKKITGKSSWLDYPDNNIQKILTQLESDGSQIDALIASNATNATNISNNTAAINSINSISRPRILWKPARAQNFTVGTTASTIYTITIPAGTCSVDSILNLHINVFGSNTTNTKTFLVTCNGTTITNFNLGQNTTYPYKKRIAFNGALNSPYCTAIGDGGYSTSAGSYLSAFADFSQSQTILIRGSASIANESIFINGAYLELI</sequence>
<protein>
    <submittedName>
        <fullName evidence="1">Uncharacterized protein</fullName>
    </submittedName>
</protein>
<dbReference type="Proteomes" id="UP000218287">
    <property type="component" value="Chromosome"/>
</dbReference>
<organism evidence="1 2">
    <name type="scientific">Anabaenopsis circularis NIES-21</name>
    <dbReference type="NCBI Taxonomy" id="1085406"/>
    <lineage>
        <taxon>Bacteria</taxon>
        <taxon>Bacillati</taxon>
        <taxon>Cyanobacteriota</taxon>
        <taxon>Cyanophyceae</taxon>
        <taxon>Nostocales</taxon>
        <taxon>Nodulariaceae</taxon>
        <taxon>Anabaenopsis</taxon>
    </lineage>
</organism>
<accession>A0A1Z4GHC8</accession>
<evidence type="ECO:0000313" key="1">
    <source>
        <dbReference type="EMBL" id="BAY16889.1"/>
    </source>
</evidence>
<dbReference type="EMBL" id="AP018174">
    <property type="protein sequence ID" value="BAY16889.1"/>
    <property type="molecule type" value="Genomic_DNA"/>
</dbReference>
<evidence type="ECO:0000313" key="2">
    <source>
        <dbReference type="Proteomes" id="UP000218287"/>
    </source>
</evidence>
<keyword evidence="2" id="KW-1185">Reference proteome</keyword>
<reference evidence="1 2" key="1">
    <citation type="submission" date="2017-06" db="EMBL/GenBank/DDBJ databases">
        <title>Genome sequencing of cyanobaciteial culture collection at National Institute for Environmental Studies (NIES).</title>
        <authorList>
            <person name="Hirose Y."/>
            <person name="Shimura Y."/>
            <person name="Fujisawa T."/>
            <person name="Nakamura Y."/>
            <person name="Kawachi M."/>
        </authorList>
    </citation>
    <scope>NUCLEOTIDE SEQUENCE [LARGE SCALE GENOMIC DNA]</scope>
    <source>
        <strain evidence="1 2">NIES-21</strain>
    </source>
</reference>